<sequence length="1667" mass="179559">MKKTLLVLFTFLSISVFAQFSKTHYIPPVTCATTNLAGDQYLYISTPSLVNVKFKIIANGVTIYNGVVSNNAPNIYPIGSGPNTQLTTPKNTIGILTNKGFVVEAEDLIYASVRLNSQLGSSGYVHAGGLVSKGNSALGKIFRLGAMLNPLSDPSLLNFASIFSTENGTKVTISNIPNGTLLTSGIIVSGPIIVTLNKNESYIIAMDNSINVLPSNSSKIIGALIESDKPIVVNSGSFGGSNSSAVFTSGVNIGQPTGRDVGFDQIVPFEKTGKEYIFIKGLGTDELERVLLIAHQNNTEIYINASSIPIIKNAGEYLILDGNSFINGNLYVKSSENVFAYQSTGGNNSPANQNLFFVPPINCSTPNTVNNIPLIEQIGSVVYNGGLNIVTEAGATVLINNGAIVSVAIPINANPVFVYYTVTGLTGNINIKSTAQVYVSVFGTNGAATYGGYYSGFDTKPEIIFDKITVTNSECIPNVILKINSLSSYDTFEWYKDDIVIPGAIINSFQPTTPGSYQVKGSISGCPSSIPIFSDKIPVSFCPSDTDNDGTNNNIDLDLDNDGILNCTESFGDLGIDISNSASGIITSNTYTNSFTSTITTAGTAAPAINPFTGDVNGNFISEVPAGKDNSVTYKMNFTTPISVALEYVATANSADLINSDAEFIIKSPVNKTITVLNPTNQLLIDTNYDGIFESGITEYSSFEIRFRLNSTVPLVAGTGTFSFRSYLTESLTFTQKNLSDTANNKATFKILATCVPKQSDSDGIPDQIDLDSDNDSIPDLIEAQSNNSTVFSAIDTNKNGLDNAFEPGLIPFDNDGDGIPDYLDLDSDNDGILDSIEAGNDLDTDGIKNYRDLDSDADLCSDVIEAGFIDGDNDGKYGNSPLTVDSKGLVIGAPYTTPNPNYLLAAPISITVQPQAQPTCELQSSTITLTDNGGNTYNWQLSIDGINWTNITNNASYSGATSSILSLINVTNTMNGYKYRVLLDKVGNSCGLISNETILIVYPKPIINSPIVLKQCDDDNNGKTTFNLTQKNSFISSDVTNTFTYFEDNTDSNNGSGPSQILNPTAYINTTPFNQTVYVRVENSNGCATTGSLDLKISTTTIPPSFNRPFTVCDDLTSAANSDYDGTSVFDFHSVTTDIKTTFLTGAIPYSITYYRNENDALSEINPLNQNFPSDPTDPSSIYNYRNIGYPNNQKIWVRVDSDIDNACFGLGPYIDLNVEKQPFANPVIIPSQCDDNQDGILTFNTSTLETTVIGSNQSFPVTVTYFDTLNNPLKDSNGVLITSPFPSTFSTTSQIIKAVVTNNTTLECYAETTIDFIVNDLPQAFPIASTLTTICDDEADPLMQDGRYAFDTSTFQASILAGQTGMTVKYFDATGNLLSSPLPNPFLTTSQNITAIVENPINSNCRATTVIPFIINPLPLINLNIDGSEDELVCSNLPTFFVTLDAGVTNAAVVSDYSYLWYKNNMIQSGETNPTLNVNTEGNYTVEVSSLEGCNRIRSIKVTASDLANISTIDVIDFTEINTITVNATGKGMYEYSLNDPTGPFQTSNIFNNVPAGIYEVYVNDMNGCGTVSKTISVIGAPKFFTPNDDGFNDYWNVKGINSTFNAKSTIYIFDRYGKLLKQIIPTGIGWDGTFNGAPLPSDDYWYTIKLEDGRQSKGHFSLKR</sequence>
<evidence type="ECO:0000256" key="1">
    <source>
        <dbReference type="SAM" id="SignalP"/>
    </source>
</evidence>
<keyword evidence="3" id="KW-1185">Reference proteome</keyword>
<dbReference type="InterPro" id="IPR026341">
    <property type="entry name" value="T9SS_type_B"/>
</dbReference>
<dbReference type="EMBL" id="FQWE01000001">
    <property type="protein sequence ID" value="SHF74995.1"/>
    <property type="molecule type" value="Genomic_DNA"/>
</dbReference>
<dbReference type="InterPro" id="IPR013783">
    <property type="entry name" value="Ig-like_fold"/>
</dbReference>
<accession>A0A1M5E753</accession>
<dbReference type="Proteomes" id="UP000184036">
    <property type="component" value="Unassembled WGS sequence"/>
</dbReference>
<name>A0A1M5E753_9FLAO</name>
<dbReference type="RefSeq" id="WP_072987035.1">
    <property type="nucleotide sequence ID" value="NZ_FQWE01000001.1"/>
</dbReference>
<evidence type="ECO:0000313" key="2">
    <source>
        <dbReference type="EMBL" id="SHF74995.1"/>
    </source>
</evidence>
<feature type="chain" id="PRO_5012296391" evidence="1">
    <location>
        <begin position="19"/>
        <end position="1667"/>
    </location>
</feature>
<evidence type="ECO:0000313" key="3">
    <source>
        <dbReference type="Proteomes" id="UP000184036"/>
    </source>
</evidence>
<dbReference type="Gene3D" id="2.60.40.10">
    <property type="entry name" value="Immunoglobulins"/>
    <property type="match status" value="1"/>
</dbReference>
<dbReference type="Pfam" id="PF13585">
    <property type="entry name" value="CHU_C"/>
    <property type="match status" value="1"/>
</dbReference>
<dbReference type="NCBIfam" id="TIGR04131">
    <property type="entry name" value="Bac_Flav_CTERM"/>
    <property type="match status" value="1"/>
</dbReference>
<dbReference type="OrthoDB" id="9765926at2"/>
<proteinExistence type="predicted"/>
<gene>
    <name evidence="2" type="ORF">SAMN05444396_101200</name>
</gene>
<organism evidence="2 3">
    <name type="scientific">Flavobacterium segetis</name>
    <dbReference type="NCBI Taxonomy" id="271157"/>
    <lineage>
        <taxon>Bacteria</taxon>
        <taxon>Pseudomonadati</taxon>
        <taxon>Bacteroidota</taxon>
        <taxon>Flavobacteriia</taxon>
        <taxon>Flavobacteriales</taxon>
        <taxon>Flavobacteriaceae</taxon>
        <taxon>Flavobacterium</taxon>
    </lineage>
</organism>
<protein>
    <submittedName>
        <fullName evidence="2">Gliding motility-associated C-terminal domain-containing protein</fullName>
    </submittedName>
</protein>
<dbReference type="STRING" id="271157.SAMN05444396_101200"/>
<feature type="signal peptide" evidence="1">
    <location>
        <begin position="1"/>
        <end position="18"/>
    </location>
</feature>
<reference evidence="3" key="1">
    <citation type="submission" date="2016-11" db="EMBL/GenBank/DDBJ databases">
        <authorList>
            <person name="Varghese N."/>
            <person name="Submissions S."/>
        </authorList>
    </citation>
    <scope>NUCLEOTIDE SEQUENCE [LARGE SCALE GENOMIC DNA]</scope>
    <source>
        <strain evidence="3">DSM 19741</strain>
    </source>
</reference>
<keyword evidence="1" id="KW-0732">Signal</keyword>